<sequence length="141" mass="15811">MKCILFLIVLFLLAGCNTEPPEAEVIVNENTEISTFRGTYHWTEGAAEYDVPPQLVDSQNMEPVEMEGGAVGIVTFDDGSDPAVSVREWHRNEPAAELDVRDREVTFPEEPGMYILEISAEWEGEFAKSSSYTFYVEIVQA</sequence>
<dbReference type="PROSITE" id="PS51257">
    <property type="entry name" value="PROKAR_LIPOPROTEIN"/>
    <property type="match status" value="1"/>
</dbReference>
<dbReference type="EMBL" id="PZJJ01000027">
    <property type="protein sequence ID" value="PTL37968.1"/>
    <property type="molecule type" value="Genomic_DNA"/>
</dbReference>
<keyword evidence="2" id="KW-1185">Reference proteome</keyword>
<gene>
    <name evidence="1" type="ORF">C6Y45_13625</name>
</gene>
<reference evidence="1 2" key="1">
    <citation type="submission" date="2018-03" db="EMBL/GenBank/DDBJ databases">
        <title>Alkalicoccus saliphilus sp. nov., isolated from a mineral pool.</title>
        <authorList>
            <person name="Zhao B."/>
        </authorList>
    </citation>
    <scope>NUCLEOTIDE SEQUENCE [LARGE SCALE GENOMIC DNA]</scope>
    <source>
        <strain evidence="1 2">6AG</strain>
    </source>
</reference>
<accession>A0A2T4U3I7</accession>
<evidence type="ECO:0000313" key="2">
    <source>
        <dbReference type="Proteomes" id="UP000240509"/>
    </source>
</evidence>
<dbReference type="RefSeq" id="WP_107585786.1">
    <property type="nucleotide sequence ID" value="NZ_PZJJ01000027.1"/>
</dbReference>
<protein>
    <submittedName>
        <fullName evidence="1">Uncharacterized protein</fullName>
    </submittedName>
</protein>
<proteinExistence type="predicted"/>
<organism evidence="1 2">
    <name type="scientific">Alkalicoccus saliphilus</name>
    <dbReference type="NCBI Taxonomy" id="200989"/>
    <lineage>
        <taxon>Bacteria</taxon>
        <taxon>Bacillati</taxon>
        <taxon>Bacillota</taxon>
        <taxon>Bacilli</taxon>
        <taxon>Bacillales</taxon>
        <taxon>Bacillaceae</taxon>
        <taxon>Alkalicoccus</taxon>
    </lineage>
</organism>
<dbReference type="OrthoDB" id="2452352at2"/>
<comment type="caution">
    <text evidence="1">The sequence shown here is derived from an EMBL/GenBank/DDBJ whole genome shotgun (WGS) entry which is preliminary data.</text>
</comment>
<evidence type="ECO:0000313" key="1">
    <source>
        <dbReference type="EMBL" id="PTL37968.1"/>
    </source>
</evidence>
<name>A0A2T4U3I7_9BACI</name>
<dbReference type="Proteomes" id="UP000240509">
    <property type="component" value="Unassembled WGS sequence"/>
</dbReference>
<dbReference type="AlphaFoldDB" id="A0A2T4U3I7"/>